<name>G7H724_9ACTN</name>
<dbReference type="GO" id="GO:0006355">
    <property type="term" value="P:regulation of DNA-templated transcription"/>
    <property type="evidence" value="ECO:0007669"/>
    <property type="project" value="InterPro"/>
</dbReference>
<dbReference type="CDD" id="cd06170">
    <property type="entry name" value="LuxR_C_like"/>
    <property type="match status" value="1"/>
</dbReference>
<dbReference type="InterPro" id="IPR000792">
    <property type="entry name" value="Tscrpt_reg_LuxR_C"/>
</dbReference>
<dbReference type="Gene3D" id="1.25.40.10">
    <property type="entry name" value="Tetratricopeptide repeat domain"/>
    <property type="match status" value="1"/>
</dbReference>
<evidence type="ECO:0000259" key="4">
    <source>
        <dbReference type="PROSITE" id="PS50043"/>
    </source>
</evidence>
<protein>
    <submittedName>
        <fullName evidence="5">Putative LuxR family transcriptional regulator</fullName>
    </submittedName>
</protein>
<keyword evidence="3" id="KW-0804">Transcription</keyword>
<evidence type="ECO:0000313" key="5">
    <source>
        <dbReference type="EMBL" id="GAB11649.1"/>
    </source>
</evidence>
<dbReference type="Pfam" id="PF25873">
    <property type="entry name" value="WHD_MalT"/>
    <property type="match status" value="1"/>
</dbReference>
<dbReference type="PANTHER" id="PTHR44688:SF16">
    <property type="entry name" value="DNA-BINDING TRANSCRIPTIONAL ACTIVATOR DEVR_DOSR"/>
    <property type="match status" value="1"/>
</dbReference>
<dbReference type="STRING" id="1073574.GOARA_082_00360"/>
<dbReference type="InterPro" id="IPR036388">
    <property type="entry name" value="WH-like_DNA-bd_sf"/>
</dbReference>
<dbReference type="InterPro" id="IPR059106">
    <property type="entry name" value="WHD_MalT"/>
</dbReference>
<keyword evidence="2" id="KW-0238">DNA-binding</keyword>
<dbReference type="Gene3D" id="1.10.10.10">
    <property type="entry name" value="Winged helix-like DNA-binding domain superfamily/Winged helix DNA-binding domain"/>
    <property type="match status" value="1"/>
</dbReference>
<accession>G7H724</accession>
<comment type="caution">
    <text evidence="5">The sequence shown here is derived from an EMBL/GenBank/DDBJ whole genome shotgun (WGS) entry which is preliminary data.</text>
</comment>
<dbReference type="PROSITE" id="PS50043">
    <property type="entry name" value="HTH_LUXR_2"/>
    <property type="match status" value="1"/>
</dbReference>
<dbReference type="SUPFAM" id="SSF46894">
    <property type="entry name" value="C-terminal effector domain of the bipartite response regulators"/>
    <property type="match status" value="1"/>
</dbReference>
<dbReference type="AlphaFoldDB" id="G7H724"/>
<dbReference type="Gene3D" id="3.40.50.300">
    <property type="entry name" value="P-loop containing nucleotide triphosphate hydrolases"/>
    <property type="match status" value="1"/>
</dbReference>
<dbReference type="SUPFAM" id="SSF52540">
    <property type="entry name" value="P-loop containing nucleoside triphosphate hydrolases"/>
    <property type="match status" value="1"/>
</dbReference>
<dbReference type="PANTHER" id="PTHR44688">
    <property type="entry name" value="DNA-BINDING TRANSCRIPTIONAL ACTIVATOR DEVR_DOSR"/>
    <property type="match status" value="1"/>
</dbReference>
<evidence type="ECO:0000256" key="1">
    <source>
        <dbReference type="ARBA" id="ARBA00023015"/>
    </source>
</evidence>
<feature type="domain" description="HTH luxR-type" evidence="4">
    <location>
        <begin position="800"/>
        <end position="865"/>
    </location>
</feature>
<dbReference type="Pfam" id="PF00196">
    <property type="entry name" value="GerE"/>
    <property type="match status" value="1"/>
</dbReference>
<dbReference type="InterPro" id="IPR011990">
    <property type="entry name" value="TPR-like_helical_dom_sf"/>
</dbReference>
<proteinExistence type="predicted"/>
<evidence type="ECO:0000256" key="3">
    <source>
        <dbReference type="ARBA" id="ARBA00023163"/>
    </source>
</evidence>
<dbReference type="PRINTS" id="PR00038">
    <property type="entry name" value="HTHLUXR"/>
</dbReference>
<evidence type="ECO:0000313" key="6">
    <source>
        <dbReference type="Proteomes" id="UP000035088"/>
    </source>
</evidence>
<dbReference type="SMART" id="SM00421">
    <property type="entry name" value="HTH_LUXR"/>
    <property type="match status" value="1"/>
</dbReference>
<organism evidence="5 6">
    <name type="scientific">Gordonia araii NBRC 100433</name>
    <dbReference type="NCBI Taxonomy" id="1073574"/>
    <lineage>
        <taxon>Bacteria</taxon>
        <taxon>Bacillati</taxon>
        <taxon>Actinomycetota</taxon>
        <taxon>Actinomycetes</taxon>
        <taxon>Mycobacteriales</taxon>
        <taxon>Gordoniaceae</taxon>
        <taxon>Gordonia</taxon>
    </lineage>
</organism>
<dbReference type="GO" id="GO:0003677">
    <property type="term" value="F:DNA binding"/>
    <property type="evidence" value="ECO:0007669"/>
    <property type="project" value="UniProtKB-KW"/>
</dbReference>
<dbReference type="EMBL" id="BAEE01000082">
    <property type="protein sequence ID" value="GAB11649.1"/>
    <property type="molecule type" value="Genomic_DNA"/>
</dbReference>
<dbReference type="InterPro" id="IPR016032">
    <property type="entry name" value="Sig_transdc_resp-reg_C-effctor"/>
</dbReference>
<keyword evidence="6" id="KW-1185">Reference proteome</keyword>
<dbReference type="InterPro" id="IPR027417">
    <property type="entry name" value="P-loop_NTPase"/>
</dbReference>
<keyword evidence="1" id="KW-0805">Transcription regulation</keyword>
<reference evidence="5 6" key="1">
    <citation type="submission" date="2011-11" db="EMBL/GenBank/DDBJ databases">
        <title>Whole genome shotgun sequence of Gordonia araii NBRC 100433.</title>
        <authorList>
            <person name="Yoshida Y."/>
            <person name="Hosoyama A."/>
            <person name="Tsuchikane K."/>
            <person name="Katsumata H."/>
            <person name="Yamazaki S."/>
            <person name="Fujita N."/>
        </authorList>
    </citation>
    <scope>NUCLEOTIDE SEQUENCE [LARGE SCALE GENOMIC DNA]</scope>
    <source>
        <strain evidence="5 6">NBRC 100433</strain>
    </source>
</reference>
<evidence type="ECO:0000256" key="2">
    <source>
        <dbReference type="ARBA" id="ARBA00023125"/>
    </source>
</evidence>
<sequence>MLGVGPQTLGGLDVRFAVPEFAGLLHRNRLDDTLADAVENHRVTTLTAPSGYGKTVAAAEWARRSGDVVAWVSLNRYDDDPAALSEGIATTLRRTAWGMDRDDVLAELAVVNEASVAALHAAICSAVRLAEVRLVLVVDDMHLAGGGVIDSVLGALVEQGPQNLRLVLLGRDPDQLRISSQVLAGDAIRLDSSSLLFTPEEIGAVAQDFGWTTVDTEAVAERTGGWAAAVRLAMLMSTSEANSLSSRPPARTDDLLLSIIADDVLDSLPKDLAAFVLDATTVSDIDEHLAIGLTGRDDALTVLERCRRRGLFLERFGDGAVQQYRWHDVFASRCRQLVALRDAGHSRGLHRRAAELLADKDPLRAVDEALVAGDPELACRILVDSWVLLLAGRAEESPDRVIARLPEPFATRPDVLAVTACAVDMAGRRTEGQALLDSIERTGPRSHEDAGDSWRGALTNACARLFLCDKRTELIEALGAAHEHLAHARSLGPARYAAVQLLLGRIHLTLRYEVPEGISLLKSAEWHAKEAGEPTLCRRAAGLLSFCYAFTGDFEAAREVLARIQSVEGTTDDWSTQLGVPEVTARGWIAYWTGDFATAREAFGKAIDSRTEAAGFSSIARQYLATIAAIDGGPRDRRDAVAVVRQIPDREVRGVPWELYRTVAFAKLAEADGDHERAGSLVRSIRNDLREAPAAATAAVELIRRHVGKHAAAAIVKQLAPLPMAHYVRASLLVTSALIHRSDGDYGAAHEVLERALDVAAPTGVTRPFLEPDPALADLLAEHSRWGTNHTSFIADLRAPAHAVDGLTLREQQIVGFLRTSMTMTEIAAELGLSVNTIKTHTRMLYRKLGVGNRRDAVAAVANRR</sequence>
<dbReference type="Proteomes" id="UP000035088">
    <property type="component" value="Unassembled WGS sequence"/>
</dbReference>
<gene>
    <name evidence="5" type="ORF">GOARA_082_00360</name>
</gene>